<feature type="transmembrane region" description="Helical" evidence="3">
    <location>
        <begin position="547"/>
        <end position="566"/>
    </location>
</feature>
<dbReference type="STRING" id="936435.F8Q8L8"/>
<feature type="compositionally biased region" description="Basic and acidic residues" evidence="2">
    <location>
        <begin position="275"/>
        <end position="285"/>
    </location>
</feature>
<feature type="transmembrane region" description="Helical" evidence="3">
    <location>
        <begin position="647"/>
        <end position="667"/>
    </location>
</feature>
<accession>F8Q8L8</accession>
<name>F8Q8L8_SERL3</name>
<evidence type="ECO:0000313" key="4">
    <source>
        <dbReference type="EMBL" id="EGN95906.1"/>
    </source>
</evidence>
<keyword evidence="3" id="KW-1133">Transmembrane helix</keyword>
<reference evidence="5" key="1">
    <citation type="journal article" date="2011" name="Science">
        <title>The plant cell wall-decomposing machinery underlies the functional diversity of forest fungi.</title>
        <authorList>
            <person name="Eastwood D.C."/>
            <person name="Floudas D."/>
            <person name="Binder M."/>
            <person name="Majcherczyk A."/>
            <person name="Schneider P."/>
            <person name="Aerts A."/>
            <person name="Asiegbu F.O."/>
            <person name="Baker S.E."/>
            <person name="Barry K."/>
            <person name="Bendiksby M."/>
            <person name="Blumentritt M."/>
            <person name="Coutinho P.M."/>
            <person name="Cullen D."/>
            <person name="de Vries R.P."/>
            <person name="Gathman A."/>
            <person name="Goodell B."/>
            <person name="Henrissat B."/>
            <person name="Ihrmark K."/>
            <person name="Kauserud H."/>
            <person name="Kohler A."/>
            <person name="LaButti K."/>
            <person name="Lapidus A."/>
            <person name="Lavin J.L."/>
            <person name="Lee Y.-H."/>
            <person name="Lindquist E."/>
            <person name="Lilly W."/>
            <person name="Lucas S."/>
            <person name="Morin E."/>
            <person name="Murat C."/>
            <person name="Oguiza J.A."/>
            <person name="Park J."/>
            <person name="Pisabarro A.G."/>
            <person name="Riley R."/>
            <person name="Rosling A."/>
            <person name="Salamov A."/>
            <person name="Schmidt O."/>
            <person name="Schmutz J."/>
            <person name="Skrede I."/>
            <person name="Stenlid J."/>
            <person name="Wiebenga A."/>
            <person name="Xie X."/>
            <person name="Kuees U."/>
            <person name="Hibbett D.S."/>
            <person name="Hoffmeister D."/>
            <person name="Hoegberg N."/>
            <person name="Martin F."/>
            <person name="Grigoriev I.V."/>
            <person name="Watkinson S.C."/>
        </authorList>
    </citation>
    <scope>NUCLEOTIDE SEQUENCE [LARGE SCALE GENOMIC DNA]</scope>
    <source>
        <strain evidence="5">strain S7.3</strain>
    </source>
</reference>
<evidence type="ECO:0000256" key="1">
    <source>
        <dbReference type="SAM" id="Coils"/>
    </source>
</evidence>
<evidence type="ECO:0000256" key="3">
    <source>
        <dbReference type="SAM" id="Phobius"/>
    </source>
</evidence>
<dbReference type="AlphaFoldDB" id="F8Q8L8"/>
<feature type="compositionally biased region" description="Basic and acidic residues" evidence="2">
    <location>
        <begin position="409"/>
        <end position="421"/>
    </location>
</feature>
<keyword evidence="3" id="KW-0812">Transmembrane</keyword>
<proteinExistence type="predicted"/>
<organism evidence="5">
    <name type="scientific">Serpula lacrymans var. lacrymans (strain S7.3)</name>
    <name type="common">Dry rot fungus</name>
    <dbReference type="NCBI Taxonomy" id="936435"/>
    <lineage>
        <taxon>Eukaryota</taxon>
        <taxon>Fungi</taxon>
        <taxon>Dikarya</taxon>
        <taxon>Basidiomycota</taxon>
        <taxon>Agaricomycotina</taxon>
        <taxon>Agaricomycetes</taxon>
        <taxon>Agaricomycetidae</taxon>
        <taxon>Boletales</taxon>
        <taxon>Coniophorineae</taxon>
        <taxon>Serpulaceae</taxon>
        <taxon>Serpula</taxon>
    </lineage>
</organism>
<keyword evidence="3" id="KW-0472">Membrane</keyword>
<evidence type="ECO:0000313" key="5">
    <source>
        <dbReference type="Proteomes" id="UP000008063"/>
    </source>
</evidence>
<feature type="region of interest" description="Disordered" evidence="2">
    <location>
        <begin position="269"/>
        <end position="321"/>
    </location>
</feature>
<feature type="region of interest" description="Disordered" evidence="2">
    <location>
        <begin position="399"/>
        <end position="421"/>
    </location>
</feature>
<feature type="compositionally biased region" description="Polar residues" evidence="2">
    <location>
        <begin position="399"/>
        <end position="408"/>
    </location>
</feature>
<keyword evidence="1" id="KW-0175">Coiled coil</keyword>
<protein>
    <submittedName>
        <fullName evidence="4">Uncharacterized protein</fullName>
    </submittedName>
</protein>
<evidence type="ECO:0000256" key="2">
    <source>
        <dbReference type="SAM" id="MobiDB-lite"/>
    </source>
</evidence>
<dbReference type="EMBL" id="GL945485">
    <property type="protein sequence ID" value="EGN95906.1"/>
    <property type="molecule type" value="Genomic_DNA"/>
</dbReference>
<feature type="compositionally biased region" description="Polar residues" evidence="2">
    <location>
        <begin position="295"/>
        <end position="304"/>
    </location>
</feature>
<dbReference type="HOGENOM" id="CLU_360215_0_0_1"/>
<dbReference type="OrthoDB" id="2647100at2759"/>
<dbReference type="InParanoid" id="F8Q8L8"/>
<feature type="compositionally biased region" description="Basic residues" evidence="2">
    <location>
        <begin position="1"/>
        <end position="10"/>
    </location>
</feature>
<feature type="coiled-coil region" evidence="1">
    <location>
        <begin position="120"/>
        <end position="150"/>
    </location>
</feature>
<gene>
    <name evidence="4" type="ORF">SERLA73DRAFT_162589</name>
</gene>
<sequence>MMLFKLRSHGSNKASDNKDSLYRRKPARTNSPLQRPIFSLSAASTPVSRIPHIAPKSLVPRKLGTLTTTVRPPHALANILISNLDAQNSTLKRENKHLKDCNRRLVYHVDTLDSSLSRTSRELEVQRKTSSNQAQALKNAKNKLVKLEEAVNVNIIGTEHYETNVKEQKVFNPMMVGSTSMEQIYDFSLLVPAAQSTPEAQSRTLMSSSADSFESIDEMISNMRWTNIRNYQSWKSKLNALGIHSSQSLEQASELGIVSTGNTEIAPQVQASGDQDGHTSRKDLVTDSLPHEPQLLSTTAQPNLRGSDAHSPKPLSLGSIPSDRNFLDKQFIGGWLPQPEREDLCSILRPISPCTNASSSIDGGVGQANIGHATMHSGNVNFHSSILGLNAEENGTSDSLIIKSGNSRSDPDKVTQHRKTSDLSVYAGPPKLYFQSPTIIIFIGVGDQGYGGKAHVCLRCCLAPGRKFFLIVAWHMTMAQSTAIGSEPSYQPLLKPPDYILSDDSRSLLKTSSRDDDSPLSKYPGVVSTQVETHRRKALSRIQITCFILHGFLIIVHIALLVIHVLRIGYLIRVRLGLVTDVVEGVVYSAALVYVTHRLAVDRHITSCQALTTTHDCGASWNGLGAAFFSVCRQRLKHSPGSVSKTLYVLVYLAGISILHVTCTRIVTLQVDQEPAWRSGRTISAIPPLTKELVENYPWGESSLILPFMGRLLGLTNYGWVGSTLYDLPLDQAALEAIVPAKEFNWLSLLIIYPSLDYLDSLHCRTQHCFLHCALHS</sequence>
<dbReference type="Proteomes" id="UP000008063">
    <property type="component" value="Unassembled WGS sequence"/>
</dbReference>
<keyword evidence="5" id="KW-1185">Reference proteome</keyword>
<feature type="region of interest" description="Disordered" evidence="2">
    <location>
        <begin position="1"/>
        <end position="30"/>
    </location>
</feature>